<name>A0A9N8EGJ5_9STRA</name>
<dbReference type="Gene3D" id="3.40.50.150">
    <property type="entry name" value="Vaccinia Virus protein VP39"/>
    <property type="match status" value="1"/>
</dbReference>
<evidence type="ECO:0000259" key="1">
    <source>
        <dbReference type="Pfam" id="PF13649"/>
    </source>
</evidence>
<dbReference type="Pfam" id="PF13649">
    <property type="entry name" value="Methyltransf_25"/>
    <property type="match status" value="1"/>
</dbReference>
<dbReference type="CDD" id="cd02440">
    <property type="entry name" value="AdoMet_MTases"/>
    <property type="match status" value="1"/>
</dbReference>
<protein>
    <submittedName>
        <fullName evidence="2">Carboxy-S-adenosyl-L-methionine synthase</fullName>
    </submittedName>
</protein>
<dbReference type="Proteomes" id="UP001153069">
    <property type="component" value="Unassembled WGS sequence"/>
</dbReference>
<accession>A0A9N8EGJ5</accession>
<sequence length="305" mass="33670">MFLRPALLSVAAFVTKMDMSGLTCGSISVPGESPIRSATAPNNEVDAILDPAAVWKEKEVANAFTDIRESVPLAKEQLDLMVRIIKTFHQPNGGARPFTWLDLGCGDGPLGRALLEAFPDSQGTFLDFSEPMLETAKSKIDAMGMTHRVSLVQGDLSSPRWMEALNQQQPKVDAIVSGFAIHHLTNERKQALYQELYDMLSPGGVFLNLEHVASPSLEVEKIFDGAFVDSMHRHFEGAKTYEECEQAVYYDLNVDAEANIVVSAETQCEWLRSCGFQHVDIYLKYLILALFGGVKKQEDEASAPL</sequence>
<dbReference type="SUPFAM" id="SSF53335">
    <property type="entry name" value="S-adenosyl-L-methionine-dependent methyltransferases"/>
    <property type="match status" value="1"/>
</dbReference>
<dbReference type="EMBL" id="CAICTM010001047">
    <property type="protein sequence ID" value="CAB9519804.1"/>
    <property type="molecule type" value="Genomic_DNA"/>
</dbReference>
<dbReference type="AlphaFoldDB" id="A0A9N8EGJ5"/>
<dbReference type="InterPro" id="IPR029063">
    <property type="entry name" value="SAM-dependent_MTases_sf"/>
</dbReference>
<comment type="caution">
    <text evidence="2">The sequence shown here is derived from an EMBL/GenBank/DDBJ whole genome shotgun (WGS) entry which is preliminary data.</text>
</comment>
<keyword evidence="3" id="KW-1185">Reference proteome</keyword>
<reference evidence="2" key="1">
    <citation type="submission" date="2020-06" db="EMBL/GenBank/DDBJ databases">
        <authorList>
            <consortium name="Plant Systems Biology data submission"/>
        </authorList>
    </citation>
    <scope>NUCLEOTIDE SEQUENCE</scope>
    <source>
        <strain evidence="2">D6</strain>
    </source>
</reference>
<dbReference type="PANTHER" id="PTHR43591:SF24">
    <property type="entry name" value="2-METHOXY-6-POLYPRENYL-1,4-BENZOQUINOL METHYLASE, MITOCHONDRIAL"/>
    <property type="match status" value="1"/>
</dbReference>
<evidence type="ECO:0000313" key="3">
    <source>
        <dbReference type="Proteomes" id="UP001153069"/>
    </source>
</evidence>
<dbReference type="PANTHER" id="PTHR43591">
    <property type="entry name" value="METHYLTRANSFERASE"/>
    <property type="match status" value="1"/>
</dbReference>
<organism evidence="2 3">
    <name type="scientific">Seminavis robusta</name>
    <dbReference type="NCBI Taxonomy" id="568900"/>
    <lineage>
        <taxon>Eukaryota</taxon>
        <taxon>Sar</taxon>
        <taxon>Stramenopiles</taxon>
        <taxon>Ochrophyta</taxon>
        <taxon>Bacillariophyta</taxon>
        <taxon>Bacillariophyceae</taxon>
        <taxon>Bacillariophycidae</taxon>
        <taxon>Naviculales</taxon>
        <taxon>Naviculaceae</taxon>
        <taxon>Seminavis</taxon>
    </lineage>
</organism>
<evidence type="ECO:0000313" key="2">
    <source>
        <dbReference type="EMBL" id="CAB9519804.1"/>
    </source>
</evidence>
<dbReference type="OrthoDB" id="6329284at2759"/>
<dbReference type="InterPro" id="IPR041698">
    <property type="entry name" value="Methyltransf_25"/>
</dbReference>
<dbReference type="GO" id="GO:0008168">
    <property type="term" value="F:methyltransferase activity"/>
    <property type="evidence" value="ECO:0007669"/>
    <property type="project" value="TreeGrafter"/>
</dbReference>
<proteinExistence type="predicted"/>
<gene>
    <name evidence="2" type="ORF">SEMRO_1049_G235300.1</name>
</gene>
<feature type="domain" description="Methyltransferase" evidence="1">
    <location>
        <begin position="101"/>
        <end position="204"/>
    </location>
</feature>